<comment type="caution">
    <text evidence="3">The sequence shown here is derived from an EMBL/GenBank/DDBJ whole genome shotgun (WGS) entry which is preliminary data.</text>
</comment>
<evidence type="ECO:0000313" key="3">
    <source>
        <dbReference type="EMBL" id="CCH76960.1"/>
    </source>
</evidence>
<dbReference type="PANTHER" id="PTHR35176">
    <property type="entry name" value="HEME OXYGENASE HI_0854-RELATED"/>
    <property type="match status" value="1"/>
</dbReference>
<gene>
    <name evidence="3" type="ORF">BN12_1560020</name>
</gene>
<dbReference type="GO" id="GO:0005829">
    <property type="term" value="C:cytosol"/>
    <property type="evidence" value="ECO:0007669"/>
    <property type="project" value="TreeGrafter"/>
</dbReference>
<dbReference type="EMBL" id="CAJB01000064">
    <property type="protein sequence ID" value="CCH76960.1"/>
    <property type="molecule type" value="Genomic_DNA"/>
</dbReference>
<dbReference type="GO" id="GO:0070967">
    <property type="term" value="F:coenzyme F420 binding"/>
    <property type="evidence" value="ECO:0007669"/>
    <property type="project" value="TreeGrafter"/>
</dbReference>
<dbReference type="STRING" id="1194083.BN12_1560020"/>
<reference evidence="3 4" key="1">
    <citation type="journal article" date="2013" name="ISME J.">
        <title>A metabolic model for members of the genus Tetrasphaera involved in enhanced biological phosphorus removal.</title>
        <authorList>
            <person name="Kristiansen R."/>
            <person name="Nguyen H.T.T."/>
            <person name="Saunders A.M."/>
            <person name="Nielsen J.L."/>
            <person name="Wimmer R."/>
            <person name="Le V.Q."/>
            <person name="McIlroy S.J."/>
            <person name="Petrovski S."/>
            <person name="Seviour R.J."/>
            <person name="Calteau A."/>
            <person name="Nielsen K.L."/>
            <person name="Nielsen P.H."/>
        </authorList>
    </citation>
    <scope>NUCLEOTIDE SEQUENCE [LARGE SCALE GENOMIC DNA]</scope>
    <source>
        <strain evidence="3 4">T1-X7</strain>
    </source>
</reference>
<dbReference type="InterPro" id="IPR052019">
    <property type="entry name" value="F420H2_bilvrd_red/Heme_oxyg"/>
</dbReference>
<sequence length="126" mass="14005">MELTPKAHELLAGRNFGIIATTNADGSPQQSVVWVRERDGEIVFSTVEGRAKHRNLLRDPRIGVLVLEDANGYHYSEVRGTARIEPDPEGSLIEELSQKYTGQSYVENATTPRVIVAVTPEHITEH</sequence>
<name>A0A077LYD5_9MICO</name>
<dbReference type="InterPro" id="IPR011576">
    <property type="entry name" value="Pyridox_Oxase_N"/>
</dbReference>
<dbReference type="PANTHER" id="PTHR35176:SF2">
    <property type="entry name" value="F420H(2)-DEPENDENT REDUCTASE RV1155"/>
    <property type="match status" value="1"/>
</dbReference>
<keyword evidence="4" id="KW-1185">Reference proteome</keyword>
<dbReference type="NCBIfam" id="TIGR03618">
    <property type="entry name" value="Rv1155_F420"/>
    <property type="match status" value="1"/>
</dbReference>
<feature type="domain" description="Pyridoxamine 5'-phosphate oxidase N-terminal" evidence="2">
    <location>
        <begin position="3"/>
        <end position="125"/>
    </location>
</feature>
<proteinExistence type="predicted"/>
<evidence type="ECO:0000313" key="4">
    <source>
        <dbReference type="Proteomes" id="UP000035721"/>
    </source>
</evidence>
<keyword evidence="1" id="KW-0560">Oxidoreductase</keyword>
<dbReference type="RefSeq" id="WP_048553831.1">
    <property type="nucleotide sequence ID" value="NZ_HF570958.1"/>
</dbReference>
<evidence type="ECO:0000256" key="1">
    <source>
        <dbReference type="ARBA" id="ARBA00023002"/>
    </source>
</evidence>
<evidence type="ECO:0000259" key="2">
    <source>
        <dbReference type="Pfam" id="PF01243"/>
    </source>
</evidence>
<dbReference type="Gene3D" id="2.30.110.10">
    <property type="entry name" value="Electron Transport, Fmn-binding Protein, Chain A"/>
    <property type="match status" value="1"/>
</dbReference>
<dbReference type="Proteomes" id="UP000035721">
    <property type="component" value="Unassembled WGS sequence"/>
</dbReference>
<dbReference type="GO" id="GO:0016627">
    <property type="term" value="F:oxidoreductase activity, acting on the CH-CH group of donors"/>
    <property type="evidence" value="ECO:0007669"/>
    <property type="project" value="TreeGrafter"/>
</dbReference>
<protein>
    <recommendedName>
        <fullName evidence="2">Pyridoxamine 5'-phosphate oxidase N-terminal domain-containing protein</fullName>
    </recommendedName>
</protein>
<dbReference type="AlphaFoldDB" id="A0A077LYD5"/>
<dbReference type="SUPFAM" id="SSF50475">
    <property type="entry name" value="FMN-binding split barrel"/>
    <property type="match status" value="1"/>
</dbReference>
<dbReference type="Pfam" id="PF01243">
    <property type="entry name" value="PNPOx_N"/>
    <property type="match status" value="1"/>
</dbReference>
<accession>A0A077LYD5</accession>
<dbReference type="InterPro" id="IPR012349">
    <property type="entry name" value="Split_barrel_FMN-bd"/>
</dbReference>
<dbReference type="OrthoDB" id="1094370at2"/>
<organism evidence="3 4">
    <name type="scientific">Nostocoides japonicum T1-X7</name>
    <dbReference type="NCBI Taxonomy" id="1194083"/>
    <lineage>
        <taxon>Bacteria</taxon>
        <taxon>Bacillati</taxon>
        <taxon>Actinomycetota</taxon>
        <taxon>Actinomycetes</taxon>
        <taxon>Micrococcales</taxon>
        <taxon>Intrasporangiaceae</taxon>
        <taxon>Nostocoides</taxon>
    </lineage>
</organism>
<dbReference type="InterPro" id="IPR019920">
    <property type="entry name" value="F420-binding_dom_put"/>
</dbReference>